<feature type="transmembrane region" description="Helical" evidence="10">
    <location>
        <begin position="129"/>
        <end position="150"/>
    </location>
</feature>
<dbReference type="Gene3D" id="1.20.1070.10">
    <property type="entry name" value="Rhodopsin 7-helix transmembrane proteins"/>
    <property type="match status" value="1"/>
</dbReference>
<comment type="similarity">
    <text evidence="9">Belongs to the G-protein coupled receptor 1 family.</text>
</comment>
<comment type="subcellular location">
    <subcellularLocation>
        <location evidence="1">Membrane</location>
        <topology evidence="1">Multi-pass membrane protein</topology>
    </subcellularLocation>
</comment>
<keyword evidence="12" id="KW-1185">Reference proteome</keyword>
<evidence type="ECO:0000256" key="4">
    <source>
        <dbReference type="ARBA" id="ARBA00023040"/>
    </source>
</evidence>
<keyword evidence="5 10" id="KW-0472">Membrane</keyword>
<organism evidence="12 13">
    <name type="scientific">Pogona vitticeps</name>
    <name type="common">central bearded dragon</name>
    <dbReference type="NCBI Taxonomy" id="103695"/>
    <lineage>
        <taxon>Eukaryota</taxon>
        <taxon>Metazoa</taxon>
        <taxon>Chordata</taxon>
        <taxon>Craniata</taxon>
        <taxon>Vertebrata</taxon>
        <taxon>Euteleostomi</taxon>
        <taxon>Lepidosauria</taxon>
        <taxon>Squamata</taxon>
        <taxon>Bifurcata</taxon>
        <taxon>Unidentata</taxon>
        <taxon>Episquamata</taxon>
        <taxon>Toxicofera</taxon>
        <taxon>Iguania</taxon>
        <taxon>Acrodonta</taxon>
        <taxon>Agamidae</taxon>
        <taxon>Amphibolurinae</taxon>
        <taxon>Pogona</taxon>
    </lineage>
</organism>
<reference evidence="13 14" key="1">
    <citation type="submission" date="2025-05" db="UniProtKB">
        <authorList>
            <consortium name="RefSeq"/>
        </authorList>
    </citation>
    <scope>IDENTIFICATION</scope>
</reference>
<dbReference type="PROSITE" id="PS50262">
    <property type="entry name" value="G_PROTEIN_RECEP_F1_2"/>
    <property type="match status" value="1"/>
</dbReference>
<dbReference type="PRINTS" id="PR01157">
    <property type="entry name" value="P2YPURNOCPTR"/>
</dbReference>
<feature type="transmembrane region" description="Helical" evidence="10">
    <location>
        <begin position="214"/>
        <end position="241"/>
    </location>
</feature>
<evidence type="ECO:0000256" key="7">
    <source>
        <dbReference type="ARBA" id="ARBA00023180"/>
    </source>
</evidence>
<feature type="domain" description="G-protein coupled receptors family 1 profile" evidence="11">
    <location>
        <begin position="32"/>
        <end position="274"/>
    </location>
</feature>
<dbReference type="RefSeq" id="XP_072852027.1">
    <property type="nucleotide sequence ID" value="XM_072995926.1"/>
</dbReference>
<keyword evidence="7" id="KW-0325">Glycoprotein</keyword>
<dbReference type="InterPro" id="IPR017452">
    <property type="entry name" value="GPCR_Rhodpsn_7TM"/>
</dbReference>
<evidence type="ECO:0000256" key="6">
    <source>
        <dbReference type="ARBA" id="ARBA00023170"/>
    </source>
</evidence>
<evidence type="ECO:0000256" key="2">
    <source>
        <dbReference type="ARBA" id="ARBA00022692"/>
    </source>
</evidence>
<feature type="transmembrane region" description="Helical" evidence="10">
    <location>
        <begin position="170"/>
        <end position="193"/>
    </location>
</feature>
<evidence type="ECO:0000256" key="1">
    <source>
        <dbReference type="ARBA" id="ARBA00004141"/>
    </source>
</evidence>
<protein>
    <submittedName>
        <fullName evidence="13 14">G-protein coupled receptor 35</fullName>
    </submittedName>
</protein>
<dbReference type="Proteomes" id="UP001652642">
    <property type="component" value="Chromosome 3"/>
</dbReference>
<keyword evidence="3 10" id="KW-1133">Transmembrane helix</keyword>
<name>A0ABM5G300_9SAUR</name>
<feature type="transmembrane region" description="Helical" evidence="10">
    <location>
        <begin position="86"/>
        <end position="108"/>
    </location>
</feature>
<evidence type="ECO:0000256" key="8">
    <source>
        <dbReference type="ARBA" id="ARBA00023224"/>
    </source>
</evidence>
<dbReference type="GeneID" id="110088935"/>
<evidence type="ECO:0000313" key="13">
    <source>
        <dbReference type="RefSeq" id="XP_072852027.1"/>
    </source>
</evidence>
<evidence type="ECO:0000256" key="10">
    <source>
        <dbReference type="SAM" id="Phobius"/>
    </source>
</evidence>
<evidence type="ECO:0000259" key="11">
    <source>
        <dbReference type="PROSITE" id="PS50262"/>
    </source>
</evidence>
<evidence type="ECO:0000256" key="9">
    <source>
        <dbReference type="RuleBase" id="RU000688"/>
    </source>
</evidence>
<dbReference type="RefSeq" id="XP_072852028.1">
    <property type="nucleotide sequence ID" value="XM_072995927.1"/>
</dbReference>
<keyword evidence="8 9" id="KW-0807">Transducer</keyword>
<evidence type="ECO:0000256" key="5">
    <source>
        <dbReference type="ARBA" id="ARBA00023136"/>
    </source>
</evidence>
<evidence type="ECO:0000256" key="3">
    <source>
        <dbReference type="ARBA" id="ARBA00022989"/>
    </source>
</evidence>
<dbReference type="PRINTS" id="PR00237">
    <property type="entry name" value="GPCRRHODOPSN"/>
</dbReference>
<dbReference type="InterPro" id="IPR000276">
    <property type="entry name" value="GPCR_Rhodpsn"/>
</dbReference>
<gene>
    <name evidence="13 14" type="primary">LOC110088935</name>
</gene>
<dbReference type="SUPFAM" id="SSF81321">
    <property type="entry name" value="Family A G protein-coupled receptor-like"/>
    <property type="match status" value="1"/>
</dbReference>
<keyword evidence="6 9" id="KW-0675">Receptor</keyword>
<dbReference type="PANTHER" id="PTHR24232:SF97">
    <property type="entry name" value="G-PROTEIN COUPLED RECEPTORS FAMILY 1 PROFILE DOMAIN-CONTAINING PROTEIN"/>
    <property type="match status" value="1"/>
</dbReference>
<keyword evidence="4 9" id="KW-0297">G-protein coupled receptor</keyword>
<proteinExistence type="inferred from homology"/>
<feature type="transmembrane region" description="Helical" evidence="10">
    <location>
        <begin position="52"/>
        <end position="74"/>
    </location>
</feature>
<feature type="transmembrane region" description="Helical" evidence="10">
    <location>
        <begin position="20"/>
        <end position="40"/>
    </location>
</feature>
<dbReference type="PROSITE" id="PS00237">
    <property type="entry name" value="G_PROTEIN_RECEP_F1_1"/>
    <property type="match status" value="1"/>
</dbReference>
<accession>A0ABM5G300</accession>
<evidence type="ECO:0000313" key="12">
    <source>
        <dbReference type="Proteomes" id="UP001652642"/>
    </source>
</evidence>
<sequence length="306" mass="35375">MVNCNSSIKIDKNILIVELISSSLVTFFGIILNTIAMWVFCFKLGRLTETRIYMISLAVADLMLALTLPFKMYFHNNNSPIDLFCRIIFCLYCMNMPMSINTITLIALDRYIAIKHPLKAKVIRSPRNSVIICLFLWLCCFLFTMSHFHLRKEKQEICFYETSVENLPHIPIKFTVFFFIPLVILLFCSIQVIRRLKKKQNTNLQEEKLTHKAIRLVSVNLVIFIICFLPFHLSLLAKYLVDASRCDLISSINKTLHATSIMANQNCCLDAICYYLVAKEFQQAATHLTPFKVMQSKSNLTEDSQL</sequence>
<evidence type="ECO:0000313" key="14">
    <source>
        <dbReference type="RefSeq" id="XP_072852028.1"/>
    </source>
</evidence>
<dbReference type="PANTHER" id="PTHR24232">
    <property type="entry name" value="G-PROTEIN COUPLED RECEPTOR"/>
    <property type="match status" value="1"/>
</dbReference>
<dbReference type="Pfam" id="PF00001">
    <property type="entry name" value="7tm_1"/>
    <property type="match status" value="1"/>
</dbReference>
<keyword evidence="2 9" id="KW-0812">Transmembrane</keyword>